<dbReference type="AlphaFoldDB" id="A0A6B3RI74"/>
<evidence type="ECO:0000256" key="1">
    <source>
        <dbReference type="ARBA" id="ARBA00004202"/>
    </source>
</evidence>
<dbReference type="EMBL" id="JAAIKE010000001">
    <property type="protein sequence ID" value="NEX44793.1"/>
    <property type="molecule type" value="Genomic_DNA"/>
</dbReference>
<evidence type="ECO:0000256" key="6">
    <source>
        <dbReference type="ARBA" id="ARBA00025044"/>
    </source>
</evidence>
<organism evidence="8 9">
    <name type="scientific">Pseudotabrizicola algicola</name>
    <dbReference type="NCBI Taxonomy" id="2709381"/>
    <lineage>
        <taxon>Bacteria</taxon>
        <taxon>Pseudomonadati</taxon>
        <taxon>Pseudomonadota</taxon>
        <taxon>Alphaproteobacteria</taxon>
        <taxon>Rhodobacterales</taxon>
        <taxon>Paracoccaceae</taxon>
        <taxon>Pseudotabrizicola</taxon>
    </lineage>
</organism>
<keyword evidence="4" id="KW-0283">Flagellar rotation</keyword>
<keyword evidence="8" id="KW-0282">Flagellum</keyword>
<dbReference type="InterPro" id="IPR036429">
    <property type="entry name" value="SpoA-like_sf"/>
</dbReference>
<protein>
    <submittedName>
        <fullName evidence="8">Flagellar motor switch protein FliM</fullName>
    </submittedName>
</protein>
<dbReference type="GO" id="GO:0097588">
    <property type="term" value="P:archaeal or bacterial-type flagellum-dependent cell motility"/>
    <property type="evidence" value="ECO:0007669"/>
    <property type="project" value="UniProtKB-KW"/>
</dbReference>
<keyword evidence="8" id="KW-0969">Cilium</keyword>
<evidence type="ECO:0000256" key="3">
    <source>
        <dbReference type="ARBA" id="ARBA00022500"/>
    </source>
</evidence>
<feature type="domain" description="Flagellar motor switch protein FliN-like C-terminal" evidence="7">
    <location>
        <begin position="231"/>
        <end position="298"/>
    </location>
</feature>
<dbReference type="InterPro" id="IPR028976">
    <property type="entry name" value="CheC-like_sf"/>
</dbReference>
<comment type="function">
    <text evidence="6">FliM is one of three proteins (FliG, FliN, FliM) that forms the rotor-mounted switch complex (C ring), located at the base of the basal body. This complex interacts with the CheY and CheZ chemotaxis proteins, in addition to contacting components of the motor that determine the direction of flagellar rotation.</text>
</comment>
<evidence type="ECO:0000313" key="8">
    <source>
        <dbReference type="EMBL" id="NEX44793.1"/>
    </source>
</evidence>
<comment type="subcellular location">
    <subcellularLocation>
        <location evidence="1">Cell membrane</location>
        <topology evidence="1">Peripheral membrane protein</topology>
    </subcellularLocation>
</comment>
<dbReference type="SUPFAM" id="SSF101801">
    <property type="entry name" value="Surface presentation of antigens (SPOA)"/>
    <property type="match status" value="1"/>
</dbReference>
<dbReference type="Pfam" id="PF01052">
    <property type="entry name" value="FliMN_C"/>
    <property type="match status" value="1"/>
</dbReference>
<keyword evidence="8" id="KW-0966">Cell projection</keyword>
<name>A0A6B3RI74_9RHOB</name>
<reference evidence="8 9" key="1">
    <citation type="submission" date="2020-02" db="EMBL/GenBank/DDBJ databases">
        <title>Rhodobacter algicola sp. nov., isolated from microalga culture.</title>
        <authorList>
            <person name="Park C.-Y."/>
        </authorList>
    </citation>
    <scope>NUCLEOTIDE SEQUENCE [LARGE SCALE GENOMIC DNA]</scope>
    <source>
        <strain evidence="8 9">ETT8</strain>
    </source>
</reference>
<proteinExistence type="predicted"/>
<evidence type="ECO:0000259" key="7">
    <source>
        <dbReference type="Pfam" id="PF01052"/>
    </source>
</evidence>
<keyword evidence="3" id="KW-0145">Chemotaxis</keyword>
<dbReference type="Gene3D" id="3.40.1550.10">
    <property type="entry name" value="CheC-like"/>
    <property type="match status" value="1"/>
</dbReference>
<evidence type="ECO:0000313" key="9">
    <source>
        <dbReference type="Proteomes" id="UP000481421"/>
    </source>
</evidence>
<evidence type="ECO:0000256" key="2">
    <source>
        <dbReference type="ARBA" id="ARBA00022475"/>
    </source>
</evidence>
<dbReference type="Proteomes" id="UP000481421">
    <property type="component" value="Unassembled WGS sequence"/>
</dbReference>
<keyword evidence="9" id="KW-1185">Reference proteome</keyword>
<dbReference type="GO" id="GO:0005886">
    <property type="term" value="C:plasma membrane"/>
    <property type="evidence" value="ECO:0007669"/>
    <property type="project" value="UniProtKB-SubCell"/>
</dbReference>
<accession>A0A6B3RI74</accession>
<dbReference type="InterPro" id="IPR001543">
    <property type="entry name" value="FliN-like_C"/>
</dbReference>
<keyword evidence="5" id="KW-0472">Membrane</keyword>
<gene>
    <name evidence="8" type="ORF">G3572_01130</name>
</gene>
<keyword evidence="2" id="KW-1003">Cell membrane</keyword>
<evidence type="ECO:0000256" key="5">
    <source>
        <dbReference type="ARBA" id="ARBA00023136"/>
    </source>
</evidence>
<sequence length="357" mass="37877">MPEREQGRIAVAGEVLRKKVQSMQQAALAGGPGAERAWRVAFARAARDMMQLPVDFLSLSTARVSLPELLDMPTERALILMLEGPEDGLGLLVLSPDLLSSLVEVLTLGKCGTQTPDPRKPTRTDAAMITPVADLALSHLEEALAEDADLVWTSGFRYASFIEEARALGLLLEDITFRCLTARLSLANGARAGDMTLILPADGRGRKPRMRSDAVPEAVARPAFAAALAHRVEEANCQIDAVLARLSMPLAEVMRLSVDMVLPLPNAALDQIRFEGMDGRAVTVGKLGQQRGMRAIRLAADGWEEGRGGPAVASAVRPSGGAADAPAPSGFDPIATDFGENVSQGFDFASFPATGTD</sequence>
<dbReference type="GO" id="GO:0006935">
    <property type="term" value="P:chemotaxis"/>
    <property type="evidence" value="ECO:0007669"/>
    <property type="project" value="UniProtKB-KW"/>
</dbReference>
<dbReference type="Gene3D" id="2.30.330.10">
    <property type="entry name" value="SpoA-like"/>
    <property type="match status" value="1"/>
</dbReference>
<evidence type="ECO:0000256" key="4">
    <source>
        <dbReference type="ARBA" id="ARBA00022779"/>
    </source>
</evidence>
<comment type="caution">
    <text evidence="8">The sequence shown here is derived from an EMBL/GenBank/DDBJ whole genome shotgun (WGS) entry which is preliminary data.</text>
</comment>